<dbReference type="Pfam" id="PF00486">
    <property type="entry name" value="Trans_reg_C"/>
    <property type="match status" value="1"/>
</dbReference>
<dbReference type="InterPro" id="IPR016032">
    <property type="entry name" value="Sig_transdc_resp-reg_C-effctor"/>
</dbReference>
<evidence type="ECO:0000259" key="6">
    <source>
        <dbReference type="PROSITE" id="PS51755"/>
    </source>
</evidence>
<proteinExistence type="inferred from homology"/>
<dbReference type="Proteomes" id="UP001501444">
    <property type="component" value="Unassembled WGS sequence"/>
</dbReference>
<dbReference type="CDD" id="cd15831">
    <property type="entry name" value="BTAD"/>
    <property type="match status" value="1"/>
</dbReference>
<dbReference type="EMBL" id="BAAARV010000096">
    <property type="protein sequence ID" value="GAA2385054.1"/>
    <property type="molecule type" value="Genomic_DNA"/>
</dbReference>
<evidence type="ECO:0000256" key="3">
    <source>
        <dbReference type="ARBA" id="ARBA00023125"/>
    </source>
</evidence>
<dbReference type="SUPFAM" id="SSF48452">
    <property type="entry name" value="TPR-like"/>
    <property type="match status" value="3"/>
</dbReference>
<keyword evidence="2" id="KW-0805">Transcription regulation</keyword>
<reference evidence="8" key="1">
    <citation type="journal article" date="2019" name="Int. J. Syst. Evol. Microbiol.">
        <title>The Global Catalogue of Microorganisms (GCM) 10K type strain sequencing project: providing services to taxonomists for standard genome sequencing and annotation.</title>
        <authorList>
            <consortium name="The Broad Institute Genomics Platform"/>
            <consortium name="The Broad Institute Genome Sequencing Center for Infectious Disease"/>
            <person name="Wu L."/>
            <person name="Ma J."/>
        </authorList>
    </citation>
    <scope>NUCLEOTIDE SEQUENCE [LARGE SCALE GENOMIC DNA]</scope>
    <source>
        <strain evidence="8">JCM 3272</strain>
    </source>
</reference>
<comment type="similarity">
    <text evidence="1">Belongs to the AfsR/DnrI/RedD regulatory family.</text>
</comment>
<evidence type="ECO:0000256" key="1">
    <source>
        <dbReference type="ARBA" id="ARBA00005820"/>
    </source>
</evidence>
<dbReference type="InterPro" id="IPR011990">
    <property type="entry name" value="TPR-like_helical_dom_sf"/>
</dbReference>
<dbReference type="InterPro" id="IPR005158">
    <property type="entry name" value="BTAD"/>
</dbReference>
<gene>
    <name evidence="7" type="ORF">GCM10010170_094760</name>
</gene>
<dbReference type="SUPFAM" id="SSF52540">
    <property type="entry name" value="P-loop containing nucleoside triphosphate hydrolases"/>
    <property type="match status" value="1"/>
</dbReference>
<dbReference type="Gene3D" id="1.10.10.10">
    <property type="entry name" value="Winged helix-like DNA-binding domain superfamily/Winged helix DNA-binding domain"/>
    <property type="match status" value="1"/>
</dbReference>
<dbReference type="Gene3D" id="3.40.50.300">
    <property type="entry name" value="P-loop containing nucleotide triphosphate hydrolases"/>
    <property type="match status" value="1"/>
</dbReference>
<evidence type="ECO:0000313" key="7">
    <source>
        <dbReference type="EMBL" id="GAA2385054.1"/>
    </source>
</evidence>
<evidence type="ECO:0000256" key="5">
    <source>
        <dbReference type="PROSITE-ProRule" id="PRU01091"/>
    </source>
</evidence>
<dbReference type="InterPro" id="IPR036388">
    <property type="entry name" value="WH-like_DNA-bd_sf"/>
</dbReference>
<keyword evidence="3 5" id="KW-0238">DNA-binding</keyword>
<evidence type="ECO:0000256" key="4">
    <source>
        <dbReference type="ARBA" id="ARBA00023163"/>
    </source>
</evidence>
<accession>A0ABP5UPB7</accession>
<evidence type="ECO:0000313" key="8">
    <source>
        <dbReference type="Proteomes" id="UP001501444"/>
    </source>
</evidence>
<feature type="domain" description="OmpR/PhoB-type" evidence="6">
    <location>
        <begin position="1"/>
        <end position="88"/>
    </location>
</feature>
<dbReference type="Pfam" id="PF03704">
    <property type="entry name" value="BTAD"/>
    <property type="match status" value="1"/>
</dbReference>
<name>A0ABP5UPB7_9ACTN</name>
<keyword evidence="4" id="KW-0804">Transcription</keyword>
<dbReference type="SMART" id="SM00862">
    <property type="entry name" value="Trans_reg_C"/>
    <property type="match status" value="1"/>
</dbReference>
<protein>
    <recommendedName>
        <fullName evidence="6">OmpR/PhoB-type domain-containing protein</fullName>
    </recommendedName>
</protein>
<dbReference type="InterPro" id="IPR027417">
    <property type="entry name" value="P-loop_NTPase"/>
</dbReference>
<dbReference type="InterPro" id="IPR051677">
    <property type="entry name" value="AfsR-DnrI-RedD_regulator"/>
</dbReference>
<keyword evidence="8" id="KW-1185">Reference proteome</keyword>
<sequence>MRFGLLGPLAVDVAGRRLEISAARDRVVLAMLLLEPNRVVTLARLVDAVWGDATPATARAQLHTCVSRLRRHLPGLIHTDTAGYRAAVVGDDLDTLRFDRLTAAGRAAIAAGDLPGARARLRDALDLWRGPALVDVDSPGVRAAAVALEERHHAALEDCIDVELRLGLQGELISRLTALAEQHPLRERLHGQLMTALARVGRGADAVAVYRRLAATLDEQLGLTPGAEVQRVYRDLLHPQPGAPTARRAAASPAPPWTLPRDVADFSGRDEVVARLVAAATRSSPAPAVLTVDGMAGVGKTTLAVHVAHLVADRYPDGRLLIDLRAHGERPPLSPHSAAEILLRHLGLDPAGIPQDPAERSARWRGELADRRLLVILDNAADPAQIAPLLPGPGGASLVVVTSRRRLATAPPGDGISLDVLDPGDAARFLAGVVGERAAADPAVTAEVVRLCGGLPLALRLAAARLAHRPSWSVADLADRLRRASPAAVDLTVDGRSAHAAFELSYRQLDEPARRLFRLAGLHPSGEFAVPAAAALAGLPAAETSATLGRLVDAHLLLEPSEGRFRLHDLLREYAAGLAAADPGHAAATDRLLDWYVAATAAATRFWEPRRHRGAVDGLPAVPGTPAFADLAATRAWLDREIANLISAVHLADRLGRHRHGALLTRALWGYLFRNSMNDVSIDLHRRALAGAEALADDDLAAMTHNYLASAYARAGHLDDAAHHLGRIVGHPDWGFRARNNLAAVYLYAGRLREALALLEGSMVAIYGADRTWAFGQWTSLATILQLLGRTGEALTVARRAHAVGRLDRLPSLAANARLELAVIHQRLGHHRLAALLLRALLADPSPEIGPALVCLARSRLGLAELALGRPGEGLALLAAAHRAAEPLEPHVACLTGNDLGTGLRLAGRPADAAQVHAAVLGQAKRMGYRYEQARALQGLGLCTGDPAALREAADLFAQMGAQ</sequence>
<dbReference type="PANTHER" id="PTHR35807">
    <property type="entry name" value="TRANSCRIPTIONAL REGULATOR REDD-RELATED"/>
    <property type="match status" value="1"/>
</dbReference>
<dbReference type="PANTHER" id="PTHR35807:SF1">
    <property type="entry name" value="TRANSCRIPTIONAL REGULATOR REDD"/>
    <property type="match status" value="1"/>
</dbReference>
<evidence type="ECO:0000256" key="2">
    <source>
        <dbReference type="ARBA" id="ARBA00023015"/>
    </source>
</evidence>
<dbReference type="SMART" id="SM01043">
    <property type="entry name" value="BTAD"/>
    <property type="match status" value="1"/>
</dbReference>
<feature type="DNA-binding region" description="OmpR/PhoB-type" evidence="5">
    <location>
        <begin position="1"/>
        <end position="88"/>
    </location>
</feature>
<dbReference type="Gene3D" id="1.25.40.10">
    <property type="entry name" value="Tetratricopeptide repeat domain"/>
    <property type="match status" value="3"/>
</dbReference>
<organism evidence="7 8">
    <name type="scientific">Dactylosporangium salmoneum</name>
    <dbReference type="NCBI Taxonomy" id="53361"/>
    <lineage>
        <taxon>Bacteria</taxon>
        <taxon>Bacillati</taxon>
        <taxon>Actinomycetota</taxon>
        <taxon>Actinomycetes</taxon>
        <taxon>Micromonosporales</taxon>
        <taxon>Micromonosporaceae</taxon>
        <taxon>Dactylosporangium</taxon>
    </lineage>
</organism>
<dbReference type="RefSeq" id="WP_344619278.1">
    <property type="nucleotide sequence ID" value="NZ_BAAARV010000096.1"/>
</dbReference>
<dbReference type="SUPFAM" id="SSF46894">
    <property type="entry name" value="C-terminal effector domain of the bipartite response regulators"/>
    <property type="match status" value="1"/>
</dbReference>
<comment type="caution">
    <text evidence="7">The sequence shown here is derived from an EMBL/GenBank/DDBJ whole genome shotgun (WGS) entry which is preliminary data.</text>
</comment>
<dbReference type="InterPro" id="IPR001867">
    <property type="entry name" value="OmpR/PhoB-type_DNA-bd"/>
</dbReference>
<dbReference type="PROSITE" id="PS51755">
    <property type="entry name" value="OMPR_PHOB"/>
    <property type="match status" value="1"/>
</dbReference>
<dbReference type="PRINTS" id="PR00364">
    <property type="entry name" value="DISEASERSIST"/>
</dbReference>